<evidence type="ECO:0000313" key="1">
    <source>
        <dbReference type="EMBL" id="KKN47795.1"/>
    </source>
</evidence>
<name>A0A0F9QU42_9ZZZZ</name>
<dbReference type="AlphaFoldDB" id="A0A0F9QU42"/>
<sequence>MLKRIDDVDGKDLGKPFYRVQVIVRRVDAEDPQGNVTKEKVLNEGVMDMSLANANKALYSVGIDPIVES</sequence>
<comment type="caution">
    <text evidence="1">The sequence shown here is derived from an EMBL/GenBank/DDBJ whole genome shotgun (WGS) entry which is preliminary data.</text>
</comment>
<dbReference type="EMBL" id="LAZR01001256">
    <property type="protein sequence ID" value="KKN47795.1"/>
    <property type="molecule type" value="Genomic_DNA"/>
</dbReference>
<reference evidence="1" key="1">
    <citation type="journal article" date="2015" name="Nature">
        <title>Complex archaea that bridge the gap between prokaryotes and eukaryotes.</title>
        <authorList>
            <person name="Spang A."/>
            <person name="Saw J.H."/>
            <person name="Jorgensen S.L."/>
            <person name="Zaremba-Niedzwiedzka K."/>
            <person name="Martijn J."/>
            <person name="Lind A.E."/>
            <person name="van Eijk R."/>
            <person name="Schleper C."/>
            <person name="Guy L."/>
            <person name="Ettema T.J."/>
        </authorList>
    </citation>
    <scope>NUCLEOTIDE SEQUENCE</scope>
</reference>
<gene>
    <name evidence="1" type="ORF">LCGC14_0659160</name>
</gene>
<organism evidence="1">
    <name type="scientific">marine sediment metagenome</name>
    <dbReference type="NCBI Taxonomy" id="412755"/>
    <lineage>
        <taxon>unclassified sequences</taxon>
        <taxon>metagenomes</taxon>
        <taxon>ecological metagenomes</taxon>
    </lineage>
</organism>
<protein>
    <submittedName>
        <fullName evidence="1">Uncharacterized protein</fullName>
    </submittedName>
</protein>
<accession>A0A0F9QU42</accession>
<proteinExistence type="predicted"/>